<reference evidence="1" key="3">
    <citation type="submission" date="2022-06" db="UniProtKB">
        <authorList>
            <consortium name="EnsemblPlants"/>
        </authorList>
    </citation>
    <scope>IDENTIFICATION</scope>
</reference>
<keyword evidence="2" id="KW-1185">Reference proteome</keyword>
<dbReference type="AlphaFoldDB" id="A0A8R7K339"/>
<dbReference type="GO" id="GO:0005739">
    <property type="term" value="C:mitochondrion"/>
    <property type="evidence" value="ECO:0007669"/>
    <property type="project" value="GOC"/>
</dbReference>
<proteinExistence type="predicted"/>
<reference evidence="2" key="1">
    <citation type="journal article" date="2013" name="Nature">
        <title>Draft genome of the wheat A-genome progenitor Triticum urartu.</title>
        <authorList>
            <person name="Ling H.Q."/>
            <person name="Zhao S."/>
            <person name="Liu D."/>
            <person name="Wang J."/>
            <person name="Sun H."/>
            <person name="Zhang C."/>
            <person name="Fan H."/>
            <person name="Li D."/>
            <person name="Dong L."/>
            <person name="Tao Y."/>
            <person name="Gao C."/>
            <person name="Wu H."/>
            <person name="Li Y."/>
            <person name="Cui Y."/>
            <person name="Guo X."/>
            <person name="Zheng S."/>
            <person name="Wang B."/>
            <person name="Yu K."/>
            <person name="Liang Q."/>
            <person name="Yang W."/>
            <person name="Lou X."/>
            <person name="Chen J."/>
            <person name="Feng M."/>
            <person name="Jian J."/>
            <person name="Zhang X."/>
            <person name="Luo G."/>
            <person name="Jiang Y."/>
            <person name="Liu J."/>
            <person name="Wang Z."/>
            <person name="Sha Y."/>
            <person name="Zhang B."/>
            <person name="Wu H."/>
            <person name="Tang D."/>
            <person name="Shen Q."/>
            <person name="Xue P."/>
            <person name="Zou S."/>
            <person name="Wang X."/>
            <person name="Liu X."/>
            <person name="Wang F."/>
            <person name="Yang Y."/>
            <person name="An X."/>
            <person name="Dong Z."/>
            <person name="Zhang K."/>
            <person name="Zhang X."/>
            <person name="Luo M.C."/>
            <person name="Dvorak J."/>
            <person name="Tong Y."/>
            <person name="Wang J."/>
            <person name="Yang H."/>
            <person name="Li Z."/>
            <person name="Wang D."/>
            <person name="Zhang A."/>
            <person name="Wang J."/>
        </authorList>
    </citation>
    <scope>NUCLEOTIDE SEQUENCE</scope>
    <source>
        <strain evidence="2">cv. G1812</strain>
    </source>
</reference>
<dbReference type="GO" id="GO:0015990">
    <property type="term" value="P:electron transport coupled proton transport"/>
    <property type="evidence" value="ECO:0007669"/>
    <property type="project" value="TreeGrafter"/>
</dbReference>
<dbReference type="SUPFAM" id="SSF56770">
    <property type="entry name" value="HydA/Nqo6-like"/>
    <property type="match status" value="1"/>
</dbReference>
<dbReference type="Gene3D" id="3.40.50.12280">
    <property type="match status" value="1"/>
</dbReference>
<sequence length="58" mass="6796">MPEPRWLISMRSCTNGGGYYHHSYSVVCGCDRSFPWKSTLQDALQPLKFFFLREPLKL</sequence>
<dbReference type="GO" id="GO:0032981">
    <property type="term" value="P:mitochondrial respiratory chain complex I assembly"/>
    <property type="evidence" value="ECO:0007669"/>
    <property type="project" value="TreeGrafter"/>
</dbReference>
<dbReference type="PANTHER" id="PTHR11995:SF14">
    <property type="entry name" value="NADH DEHYDROGENASE [UBIQUINONE] IRON-SULFUR PROTEIN 7, MITOCHONDRIAL"/>
    <property type="match status" value="1"/>
</dbReference>
<reference evidence="1" key="2">
    <citation type="submission" date="2018-03" db="EMBL/GenBank/DDBJ databases">
        <title>The Triticum urartu genome reveals the dynamic nature of wheat genome evolution.</title>
        <authorList>
            <person name="Ling H."/>
            <person name="Ma B."/>
            <person name="Shi X."/>
            <person name="Liu H."/>
            <person name="Dong L."/>
            <person name="Sun H."/>
            <person name="Cao Y."/>
            <person name="Gao Q."/>
            <person name="Zheng S."/>
            <person name="Li Y."/>
            <person name="Yu Y."/>
            <person name="Du H."/>
            <person name="Qi M."/>
            <person name="Li Y."/>
            <person name="Yu H."/>
            <person name="Cui Y."/>
            <person name="Wang N."/>
            <person name="Chen C."/>
            <person name="Wu H."/>
            <person name="Zhao Y."/>
            <person name="Zhang J."/>
            <person name="Li Y."/>
            <person name="Zhou W."/>
            <person name="Zhang B."/>
            <person name="Hu W."/>
            <person name="Eijk M."/>
            <person name="Tang J."/>
            <person name="Witsenboer H."/>
            <person name="Zhao S."/>
            <person name="Li Z."/>
            <person name="Zhang A."/>
            <person name="Wang D."/>
            <person name="Liang C."/>
        </authorList>
    </citation>
    <scope>NUCLEOTIDE SEQUENCE [LARGE SCALE GENOMIC DNA]</scope>
    <source>
        <strain evidence="1">cv. G1812</strain>
    </source>
</reference>
<accession>A0A8R7K339</accession>
<dbReference type="GO" id="GO:0009060">
    <property type="term" value="P:aerobic respiration"/>
    <property type="evidence" value="ECO:0007669"/>
    <property type="project" value="TreeGrafter"/>
</dbReference>
<evidence type="ECO:0000313" key="1">
    <source>
        <dbReference type="EnsemblPlants" id="TuG1812G0100003954.01.T01.cds418394"/>
    </source>
</evidence>
<protein>
    <submittedName>
        <fullName evidence="1">Uncharacterized protein</fullName>
    </submittedName>
</protein>
<dbReference type="GO" id="GO:0008137">
    <property type="term" value="F:NADH dehydrogenase (ubiquinone) activity"/>
    <property type="evidence" value="ECO:0007669"/>
    <property type="project" value="TreeGrafter"/>
</dbReference>
<evidence type="ECO:0000313" key="2">
    <source>
        <dbReference type="Proteomes" id="UP000015106"/>
    </source>
</evidence>
<dbReference type="GO" id="GO:0045271">
    <property type="term" value="C:respiratory chain complex I"/>
    <property type="evidence" value="ECO:0007669"/>
    <property type="project" value="TreeGrafter"/>
</dbReference>
<organism evidence="1 2">
    <name type="scientific">Triticum urartu</name>
    <name type="common">Red wild einkorn</name>
    <name type="synonym">Crithodium urartu</name>
    <dbReference type="NCBI Taxonomy" id="4572"/>
    <lineage>
        <taxon>Eukaryota</taxon>
        <taxon>Viridiplantae</taxon>
        <taxon>Streptophyta</taxon>
        <taxon>Embryophyta</taxon>
        <taxon>Tracheophyta</taxon>
        <taxon>Spermatophyta</taxon>
        <taxon>Magnoliopsida</taxon>
        <taxon>Liliopsida</taxon>
        <taxon>Poales</taxon>
        <taxon>Poaceae</taxon>
        <taxon>BOP clade</taxon>
        <taxon>Pooideae</taxon>
        <taxon>Triticodae</taxon>
        <taxon>Triticeae</taxon>
        <taxon>Triticinae</taxon>
        <taxon>Triticum</taxon>
    </lineage>
</organism>
<dbReference type="Proteomes" id="UP000015106">
    <property type="component" value="Chromosome 1"/>
</dbReference>
<dbReference type="PANTHER" id="PTHR11995">
    <property type="entry name" value="NADH DEHYDROGENASE"/>
    <property type="match status" value="1"/>
</dbReference>
<dbReference type="PROSITE" id="PS51257">
    <property type="entry name" value="PROKAR_LIPOPROTEIN"/>
    <property type="match status" value="1"/>
</dbReference>
<dbReference type="Gramene" id="TuG1812G0100003954.01.T01">
    <property type="protein sequence ID" value="TuG1812G0100003954.01.T01.cds418394"/>
    <property type="gene ID" value="TuG1812G0100003954.01"/>
</dbReference>
<name>A0A8R7K339_TRIUA</name>
<dbReference type="EnsemblPlants" id="TuG1812G0100003954.01.T01">
    <property type="protein sequence ID" value="TuG1812G0100003954.01.T01.cds418394"/>
    <property type="gene ID" value="TuG1812G0100003954.01"/>
</dbReference>